<evidence type="ECO:0000256" key="1">
    <source>
        <dbReference type="SAM" id="MobiDB-lite"/>
    </source>
</evidence>
<accession>A0A8J3B1S9</accession>
<proteinExistence type="predicted"/>
<organism evidence="2 3">
    <name type="scientific">Pilimelia anulata</name>
    <dbReference type="NCBI Taxonomy" id="53371"/>
    <lineage>
        <taxon>Bacteria</taxon>
        <taxon>Bacillati</taxon>
        <taxon>Actinomycetota</taxon>
        <taxon>Actinomycetes</taxon>
        <taxon>Micromonosporales</taxon>
        <taxon>Micromonosporaceae</taxon>
        <taxon>Pilimelia</taxon>
    </lineage>
</organism>
<reference evidence="2" key="2">
    <citation type="submission" date="2020-09" db="EMBL/GenBank/DDBJ databases">
        <authorList>
            <person name="Sun Q."/>
            <person name="Ohkuma M."/>
        </authorList>
    </citation>
    <scope>NUCLEOTIDE SEQUENCE</scope>
    <source>
        <strain evidence="2">JCM 3090</strain>
    </source>
</reference>
<feature type="region of interest" description="Disordered" evidence="1">
    <location>
        <begin position="44"/>
        <end position="107"/>
    </location>
</feature>
<sequence length="175" mass="17360">MTARTLRSTAGWLAAAVLALGVVAVVVALGRGLGGGTALSEREAAAELSAAGTPGSPPGGPTPTGTAPAAAPTVRPTVAPTAGPTAPPATRTPAPTRPTRTDPVGEARLLRAPGGTVTAACAGGRPVLLGWTPAQGWAVDEVERHDAKVRFEGPGGRSEIRVRCAGGEVRAEIRD</sequence>
<evidence type="ECO:0000313" key="3">
    <source>
        <dbReference type="Proteomes" id="UP000649739"/>
    </source>
</evidence>
<reference evidence="2" key="1">
    <citation type="journal article" date="2014" name="Int. J. Syst. Evol. Microbiol.">
        <title>Complete genome sequence of Corynebacterium casei LMG S-19264T (=DSM 44701T), isolated from a smear-ripened cheese.</title>
        <authorList>
            <consortium name="US DOE Joint Genome Institute (JGI-PGF)"/>
            <person name="Walter F."/>
            <person name="Albersmeier A."/>
            <person name="Kalinowski J."/>
            <person name="Ruckert C."/>
        </authorList>
    </citation>
    <scope>NUCLEOTIDE SEQUENCE</scope>
    <source>
        <strain evidence="2">JCM 3090</strain>
    </source>
</reference>
<protein>
    <recommendedName>
        <fullName evidence="4">Septum formation initiator</fullName>
    </recommendedName>
</protein>
<gene>
    <name evidence="2" type="ORF">GCM10010123_17540</name>
</gene>
<evidence type="ECO:0008006" key="4">
    <source>
        <dbReference type="Google" id="ProtNLM"/>
    </source>
</evidence>
<comment type="caution">
    <text evidence="2">The sequence shown here is derived from an EMBL/GenBank/DDBJ whole genome shotgun (WGS) entry which is preliminary data.</text>
</comment>
<evidence type="ECO:0000313" key="2">
    <source>
        <dbReference type="EMBL" id="GGJ88447.1"/>
    </source>
</evidence>
<dbReference type="Proteomes" id="UP000649739">
    <property type="component" value="Unassembled WGS sequence"/>
</dbReference>
<dbReference type="EMBL" id="BMQB01000003">
    <property type="protein sequence ID" value="GGJ88447.1"/>
    <property type="molecule type" value="Genomic_DNA"/>
</dbReference>
<dbReference type="AlphaFoldDB" id="A0A8J3B1S9"/>
<keyword evidence="3" id="KW-1185">Reference proteome</keyword>
<name>A0A8J3B1S9_9ACTN</name>
<feature type="compositionally biased region" description="Low complexity" evidence="1">
    <location>
        <begin position="63"/>
        <end position="98"/>
    </location>
</feature>
<dbReference type="RefSeq" id="WP_189169571.1">
    <property type="nucleotide sequence ID" value="NZ_BMQB01000003.1"/>
</dbReference>